<reference evidence="4" key="1">
    <citation type="submission" date="2016-10" db="EMBL/GenBank/DDBJ databases">
        <authorList>
            <person name="Varghese N."/>
            <person name="Submissions S."/>
        </authorList>
    </citation>
    <scope>NUCLEOTIDE SEQUENCE [LARGE SCALE GENOMIC DNA]</scope>
    <source>
        <strain evidence="4">Gh-67</strain>
    </source>
</reference>
<keyword evidence="1" id="KW-0732">Signal</keyword>
<sequence>MKRLLIIAALAFVTAVQTYAQQSEIFAPGGKAIKGYDPVAFFKESKPVKGSDKFQYKWKEATWLFSSNENLEAFKADPEKYAPQYGGYCAYGTSQGHKAPTQTDTWTVLNDKLYFNYNDKVKELWTKDQANLIKVADEKWPEVKGQK</sequence>
<accession>A0A1G8F9N2</accession>
<organism evidence="3 4">
    <name type="scientific">Mucilaginibacter gossypii</name>
    <dbReference type="NCBI Taxonomy" id="551996"/>
    <lineage>
        <taxon>Bacteria</taxon>
        <taxon>Pseudomonadati</taxon>
        <taxon>Bacteroidota</taxon>
        <taxon>Sphingobacteriia</taxon>
        <taxon>Sphingobacteriales</taxon>
        <taxon>Sphingobacteriaceae</taxon>
        <taxon>Mucilaginibacter</taxon>
    </lineage>
</organism>
<dbReference type="RefSeq" id="WP_091171942.1">
    <property type="nucleotide sequence ID" value="NZ_CP071878.2"/>
</dbReference>
<gene>
    <name evidence="3" type="ORF">SAMN05192573_112199</name>
</gene>
<feature type="domain" description="YHS" evidence="2">
    <location>
        <begin position="44"/>
        <end position="85"/>
    </location>
</feature>
<evidence type="ECO:0000259" key="2">
    <source>
        <dbReference type="Pfam" id="PF04945"/>
    </source>
</evidence>
<evidence type="ECO:0000256" key="1">
    <source>
        <dbReference type="SAM" id="SignalP"/>
    </source>
</evidence>
<dbReference type="STRING" id="551996.SAMN05192573_112199"/>
<dbReference type="InterPro" id="IPR007029">
    <property type="entry name" value="YHS_dom"/>
</dbReference>
<feature type="signal peptide" evidence="1">
    <location>
        <begin position="1"/>
        <end position="20"/>
    </location>
</feature>
<dbReference type="NCBIfam" id="NF041384">
    <property type="entry name" value="YHS_seleno_dom"/>
    <property type="match status" value="1"/>
</dbReference>
<proteinExistence type="predicted"/>
<evidence type="ECO:0000313" key="4">
    <source>
        <dbReference type="Proteomes" id="UP000199705"/>
    </source>
</evidence>
<protein>
    <submittedName>
        <fullName evidence="3">YHS domain-containing protein</fullName>
    </submittedName>
</protein>
<evidence type="ECO:0000313" key="3">
    <source>
        <dbReference type="EMBL" id="SDH78817.1"/>
    </source>
</evidence>
<name>A0A1G8F9N2_9SPHI</name>
<dbReference type="Pfam" id="PF04945">
    <property type="entry name" value="YHS"/>
    <property type="match status" value="1"/>
</dbReference>
<dbReference type="Proteomes" id="UP000199705">
    <property type="component" value="Unassembled WGS sequence"/>
</dbReference>
<dbReference type="EMBL" id="FNCG01000012">
    <property type="protein sequence ID" value="SDH78817.1"/>
    <property type="molecule type" value="Genomic_DNA"/>
</dbReference>
<feature type="chain" id="PRO_5011500941" evidence="1">
    <location>
        <begin position="21"/>
        <end position="147"/>
    </location>
</feature>
<keyword evidence="4" id="KW-1185">Reference proteome</keyword>
<dbReference type="AlphaFoldDB" id="A0A1G8F9N2"/>